<dbReference type="PANTHER" id="PTHR35395:SF1">
    <property type="entry name" value="DUF6536 DOMAIN-CONTAINING PROTEIN"/>
    <property type="match status" value="1"/>
</dbReference>
<evidence type="ECO:0000313" key="2">
    <source>
        <dbReference type="EMBL" id="KAL2787801.1"/>
    </source>
</evidence>
<evidence type="ECO:0000256" key="1">
    <source>
        <dbReference type="SAM" id="Phobius"/>
    </source>
</evidence>
<evidence type="ECO:0008006" key="4">
    <source>
        <dbReference type="Google" id="ProtNLM"/>
    </source>
</evidence>
<keyword evidence="1" id="KW-0472">Membrane</keyword>
<keyword evidence="1" id="KW-0812">Transmembrane</keyword>
<dbReference type="EMBL" id="JBFTWV010000090">
    <property type="protein sequence ID" value="KAL2787801.1"/>
    <property type="molecule type" value="Genomic_DNA"/>
</dbReference>
<name>A0ABR4FX13_9EURO</name>
<proteinExistence type="predicted"/>
<dbReference type="PANTHER" id="PTHR35395">
    <property type="entry name" value="DUF6536 DOMAIN-CONTAINING PROTEIN"/>
    <property type="match status" value="1"/>
</dbReference>
<accession>A0ABR4FX13</accession>
<dbReference type="Proteomes" id="UP001610563">
    <property type="component" value="Unassembled WGS sequence"/>
</dbReference>
<comment type="caution">
    <text evidence="2">The sequence shown here is derived from an EMBL/GenBank/DDBJ whole genome shotgun (WGS) entry which is preliminary data.</text>
</comment>
<keyword evidence="3" id="KW-1185">Reference proteome</keyword>
<reference evidence="2 3" key="1">
    <citation type="submission" date="2024-07" db="EMBL/GenBank/DDBJ databases">
        <title>Section-level genome sequencing and comparative genomics of Aspergillus sections Usti and Cavernicolus.</title>
        <authorList>
            <consortium name="Lawrence Berkeley National Laboratory"/>
            <person name="Nybo J.L."/>
            <person name="Vesth T.C."/>
            <person name="Theobald S."/>
            <person name="Frisvad J.C."/>
            <person name="Larsen T.O."/>
            <person name="Kjaerboelling I."/>
            <person name="Rothschild-Mancinelli K."/>
            <person name="Lyhne E.K."/>
            <person name="Kogle M.E."/>
            <person name="Barry K."/>
            <person name="Clum A."/>
            <person name="Na H."/>
            <person name="Ledsgaard L."/>
            <person name="Lin J."/>
            <person name="Lipzen A."/>
            <person name="Kuo A."/>
            <person name="Riley R."/>
            <person name="Mondo S."/>
            <person name="Labutti K."/>
            <person name="Haridas S."/>
            <person name="Pangalinan J."/>
            <person name="Salamov A.A."/>
            <person name="Simmons B.A."/>
            <person name="Magnuson J.K."/>
            <person name="Chen J."/>
            <person name="Drula E."/>
            <person name="Henrissat B."/>
            <person name="Wiebenga A."/>
            <person name="Lubbers R.J."/>
            <person name="Gomes A.C."/>
            <person name="Makela M.R."/>
            <person name="Stajich J."/>
            <person name="Grigoriev I.V."/>
            <person name="Mortensen U.H."/>
            <person name="De Vries R.P."/>
            <person name="Baker S.E."/>
            <person name="Andersen M.R."/>
        </authorList>
    </citation>
    <scope>NUCLEOTIDE SEQUENCE [LARGE SCALE GENOMIC DNA]</scope>
    <source>
        <strain evidence="2 3">CBS 209.92</strain>
    </source>
</reference>
<gene>
    <name evidence="2" type="ORF">BJX66DRAFT_310140</name>
</gene>
<feature type="transmembrane region" description="Helical" evidence="1">
    <location>
        <begin position="39"/>
        <end position="61"/>
    </location>
</feature>
<sequence>MALHWTVSQSLFYVLIVPYDVNLQIDADGATSHLAYSPVAILVSIILGGIMVTGLLVMALFRRYRSILPLAGSCSIAISAACHVGVDEDPATAALGEVMWGVTGAFPEGVEALDGVGHCSFSSGDVERPDTDRLYM</sequence>
<evidence type="ECO:0000313" key="3">
    <source>
        <dbReference type="Proteomes" id="UP001610563"/>
    </source>
</evidence>
<protein>
    <recommendedName>
        <fullName evidence="4">Integral membrane protein</fullName>
    </recommendedName>
</protein>
<keyword evidence="1" id="KW-1133">Transmembrane helix</keyword>
<organism evidence="2 3">
    <name type="scientific">Aspergillus keveii</name>
    <dbReference type="NCBI Taxonomy" id="714993"/>
    <lineage>
        <taxon>Eukaryota</taxon>
        <taxon>Fungi</taxon>
        <taxon>Dikarya</taxon>
        <taxon>Ascomycota</taxon>
        <taxon>Pezizomycotina</taxon>
        <taxon>Eurotiomycetes</taxon>
        <taxon>Eurotiomycetidae</taxon>
        <taxon>Eurotiales</taxon>
        <taxon>Aspergillaceae</taxon>
        <taxon>Aspergillus</taxon>
        <taxon>Aspergillus subgen. Nidulantes</taxon>
    </lineage>
</organism>